<dbReference type="EMBL" id="ML121588">
    <property type="protein sequence ID" value="RPB19457.1"/>
    <property type="molecule type" value="Genomic_DNA"/>
</dbReference>
<proteinExistence type="predicted"/>
<name>A0A3N4L974_9PEZI</name>
<dbReference type="InParanoid" id="A0A3N4L974"/>
<evidence type="ECO:0000313" key="2">
    <source>
        <dbReference type="Proteomes" id="UP000267821"/>
    </source>
</evidence>
<accession>A0A3N4L974</accession>
<dbReference type="Proteomes" id="UP000267821">
    <property type="component" value="Unassembled WGS sequence"/>
</dbReference>
<keyword evidence="2" id="KW-1185">Reference proteome</keyword>
<organism evidence="1 2">
    <name type="scientific">Terfezia boudieri ATCC MYA-4762</name>
    <dbReference type="NCBI Taxonomy" id="1051890"/>
    <lineage>
        <taxon>Eukaryota</taxon>
        <taxon>Fungi</taxon>
        <taxon>Dikarya</taxon>
        <taxon>Ascomycota</taxon>
        <taxon>Pezizomycotina</taxon>
        <taxon>Pezizomycetes</taxon>
        <taxon>Pezizales</taxon>
        <taxon>Pezizaceae</taxon>
        <taxon>Terfezia</taxon>
    </lineage>
</organism>
<dbReference type="AlphaFoldDB" id="A0A3N4L974"/>
<protein>
    <submittedName>
        <fullName evidence="1">Uncharacterized protein</fullName>
    </submittedName>
</protein>
<gene>
    <name evidence="1" type="ORF">L211DRAFT_842539</name>
</gene>
<evidence type="ECO:0000313" key="1">
    <source>
        <dbReference type="EMBL" id="RPB19457.1"/>
    </source>
</evidence>
<reference evidence="1 2" key="1">
    <citation type="journal article" date="2018" name="Nat. Ecol. Evol.">
        <title>Pezizomycetes genomes reveal the molecular basis of ectomycorrhizal truffle lifestyle.</title>
        <authorList>
            <person name="Murat C."/>
            <person name="Payen T."/>
            <person name="Noel B."/>
            <person name="Kuo A."/>
            <person name="Morin E."/>
            <person name="Chen J."/>
            <person name="Kohler A."/>
            <person name="Krizsan K."/>
            <person name="Balestrini R."/>
            <person name="Da Silva C."/>
            <person name="Montanini B."/>
            <person name="Hainaut M."/>
            <person name="Levati E."/>
            <person name="Barry K.W."/>
            <person name="Belfiori B."/>
            <person name="Cichocki N."/>
            <person name="Clum A."/>
            <person name="Dockter R.B."/>
            <person name="Fauchery L."/>
            <person name="Guy J."/>
            <person name="Iotti M."/>
            <person name="Le Tacon F."/>
            <person name="Lindquist E.A."/>
            <person name="Lipzen A."/>
            <person name="Malagnac F."/>
            <person name="Mello A."/>
            <person name="Molinier V."/>
            <person name="Miyauchi S."/>
            <person name="Poulain J."/>
            <person name="Riccioni C."/>
            <person name="Rubini A."/>
            <person name="Sitrit Y."/>
            <person name="Splivallo R."/>
            <person name="Traeger S."/>
            <person name="Wang M."/>
            <person name="Zifcakova L."/>
            <person name="Wipf D."/>
            <person name="Zambonelli A."/>
            <person name="Paolocci F."/>
            <person name="Nowrousian M."/>
            <person name="Ottonello S."/>
            <person name="Baldrian P."/>
            <person name="Spatafora J.W."/>
            <person name="Henrissat B."/>
            <person name="Nagy L.G."/>
            <person name="Aury J.M."/>
            <person name="Wincker P."/>
            <person name="Grigoriev I.V."/>
            <person name="Bonfante P."/>
            <person name="Martin F.M."/>
        </authorList>
    </citation>
    <scope>NUCLEOTIDE SEQUENCE [LARGE SCALE GENOMIC DNA]</scope>
    <source>
        <strain evidence="1 2">ATCC MYA-4762</strain>
    </source>
</reference>
<sequence length="82" mass="8806">MNISPELSRTRFYCGKGLRLSQISVPELGLCLCVPALVTLVYLHKTPFNSNAAHLTVKKLVPSGGGKCATGVGIEIEGWVKH</sequence>